<dbReference type="EMBL" id="LCMI01000004">
    <property type="protein sequence ID" value="KKU33367.1"/>
    <property type="molecule type" value="Genomic_DNA"/>
</dbReference>
<comment type="caution">
    <text evidence="1">The sequence shown here is derived from an EMBL/GenBank/DDBJ whole genome shotgun (WGS) entry which is preliminary data.</text>
</comment>
<protein>
    <submittedName>
        <fullName evidence="1">Uncharacterized protein</fullName>
    </submittedName>
</protein>
<name>A0A0G1PL05_9BACT</name>
<dbReference type="AlphaFoldDB" id="A0A0G1PL05"/>
<sequence>MSGSATEISYRPADMVAVLSVILLLLEGRTLDSVEAGVSCGAAMRGVIVGEGWAGV</sequence>
<organism evidence="1 2">
    <name type="scientific">Candidatus Collierbacteria bacterium GW2011_GWA2_46_26</name>
    <dbReference type="NCBI Taxonomy" id="1618381"/>
    <lineage>
        <taxon>Bacteria</taxon>
        <taxon>Candidatus Collieribacteriota</taxon>
    </lineage>
</organism>
<gene>
    <name evidence="1" type="ORF">UX47_C0004G0012</name>
</gene>
<evidence type="ECO:0000313" key="1">
    <source>
        <dbReference type="EMBL" id="KKU33367.1"/>
    </source>
</evidence>
<reference evidence="1 2" key="1">
    <citation type="journal article" date="2015" name="Nature">
        <title>rRNA introns, odd ribosomes, and small enigmatic genomes across a large radiation of phyla.</title>
        <authorList>
            <person name="Brown C.T."/>
            <person name="Hug L.A."/>
            <person name="Thomas B.C."/>
            <person name="Sharon I."/>
            <person name="Castelle C.J."/>
            <person name="Singh A."/>
            <person name="Wilkins M.J."/>
            <person name="Williams K.H."/>
            <person name="Banfield J.F."/>
        </authorList>
    </citation>
    <scope>NUCLEOTIDE SEQUENCE [LARGE SCALE GENOMIC DNA]</scope>
</reference>
<dbReference type="Proteomes" id="UP000034794">
    <property type="component" value="Unassembled WGS sequence"/>
</dbReference>
<evidence type="ECO:0000313" key="2">
    <source>
        <dbReference type="Proteomes" id="UP000034794"/>
    </source>
</evidence>
<proteinExistence type="predicted"/>
<accession>A0A0G1PL05</accession>